<dbReference type="RefSeq" id="WP_161857308.1">
    <property type="nucleotide sequence ID" value="NZ_CP047491.1"/>
</dbReference>
<proteinExistence type="predicted"/>
<evidence type="ECO:0000313" key="2">
    <source>
        <dbReference type="EMBL" id="MBB5211263.1"/>
    </source>
</evidence>
<dbReference type="OrthoDB" id="5729670at2"/>
<evidence type="ECO:0000313" key="4">
    <source>
        <dbReference type="Proteomes" id="UP000464675"/>
    </source>
</evidence>
<dbReference type="EMBL" id="JACHHR010000002">
    <property type="protein sequence ID" value="MBB5211263.1"/>
    <property type="molecule type" value="Genomic_DNA"/>
</dbReference>
<organism evidence="2 5">
    <name type="scientific">Microbulbifer hydrolyticus</name>
    <dbReference type="NCBI Taxonomy" id="48074"/>
    <lineage>
        <taxon>Bacteria</taxon>
        <taxon>Pseudomonadati</taxon>
        <taxon>Pseudomonadota</taxon>
        <taxon>Gammaproteobacteria</taxon>
        <taxon>Cellvibrionales</taxon>
        <taxon>Microbulbiferaceae</taxon>
        <taxon>Microbulbifer</taxon>
    </lineage>
</organism>
<reference evidence="3 4" key="1">
    <citation type="submission" date="2020-01" db="EMBL/GenBank/DDBJ databases">
        <title>The possibility of degradation of plastic by Microbulbifer hydrolyticus IRE-31.</title>
        <authorList>
            <person name="Liu L."/>
        </authorList>
    </citation>
    <scope>NUCLEOTIDE SEQUENCE [LARGE SCALE GENOMIC DNA]</scope>
    <source>
        <strain evidence="3 4">IRE-31</strain>
    </source>
</reference>
<evidence type="ECO:0000313" key="3">
    <source>
        <dbReference type="EMBL" id="QHQ37971.1"/>
    </source>
</evidence>
<gene>
    <name evidence="3" type="ORF">GTQ55_02465</name>
    <name evidence="2" type="ORF">HNQ53_001481</name>
</gene>
<feature type="coiled-coil region" evidence="1">
    <location>
        <begin position="203"/>
        <end position="241"/>
    </location>
</feature>
<dbReference type="Pfam" id="PF11101">
    <property type="entry name" value="DUF2884"/>
    <property type="match status" value="1"/>
</dbReference>
<keyword evidence="1" id="KW-0175">Coiled coil</keyword>
<dbReference type="Proteomes" id="UP000464675">
    <property type="component" value="Chromosome"/>
</dbReference>
<protein>
    <submittedName>
        <fullName evidence="3">DUF2884 family protein</fullName>
    </submittedName>
</protein>
<name>A0A6P1T893_9GAMM</name>
<dbReference type="Proteomes" id="UP000563601">
    <property type="component" value="Unassembled WGS sequence"/>
</dbReference>
<accession>A0A6P1T893</accession>
<sequence length="265" mass="28204">MKSLIPIALAVMTTSAAHGESLNLESGNGTHCSLDLHHQVTVGPGFIESRDSESSAPLFAYHAPDQLAVGDEGLILDEQQQALMLSYQQGLHSAGRDVTLISAEAMDIALDGVGIALATLAGAEDPDTQEFLASSEALRTKLLAEIQQPGDVYTFGGSWMEHAMGDTFERELEPQIEALAKKSAGAIAWHAMKAVFTGGASIERDAEIAAEAAEKAVEEKAERLEARASALCNQLSELDTLEKDVHKAIPELQGLDLVEVNSRSK</sequence>
<reference evidence="2 5" key="2">
    <citation type="submission" date="2020-08" db="EMBL/GenBank/DDBJ databases">
        <title>Genomic Encyclopedia of Type Strains, Phase IV (KMG-IV): sequencing the most valuable type-strain genomes for metagenomic binning, comparative biology and taxonomic classification.</title>
        <authorList>
            <person name="Goeker M."/>
        </authorList>
    </citation>
    <scope>NUCLEOTIDE SEQUENCE [LARGE SCALE GENOMIC DNA]</scope>
    <source>
        <strain evidence="2 5">DSM 11525</strain>
    </source>
</reference>
<dbReference type="AlphaFoldDB" id="A0A6P1T893"/>
<dbReference type="EMBL" id="CP047491">
    <property type="protein sequence ID" value="QHQ37971.1"/>
    <property type="molecule type" value="Genomic_DNA"/>
</dbReference>
<evidence type="ECO:0000256" key="1">
    <source>
        <dbReference type="SAM" id="Coils"/>
    </source>
</evidence>
<evidence type="ECO:0000313" key="5">
    <source>
        <dbReference type="Proteomes" id="UP000563601"/>
    </source>
</evidence>
<keyword evidence="4" id="KW-1185">Reference proteome</keyword>
<dbReference type="InterPro" id="IPR021307">
    <property type="entry name" value="DUF2884"/>
</dbReference>